<name>A0A4R8GYM8_9FIRM</name>
<comment type="caution">
    <text evidence="1">The sequence shown here is derived from an EMBL/GenBank/DDBJ whole genome shotgun (WGS) entry which is preliminary data.</text>
</comment>
<dbReference type="Proteomes" id="UP000295832">
    <property type="component" value="Unassembled WGS sequence"/>
</dbReference>
<protein>
    <submittedName>
        <fullName evidence="1">Flagellar assembly T-like protein</fullName>
    </submittedName>
</protein>
<proteinExistence type="predicted"/>
<dbReference type="EMBL" id="SOEG01000011">
    <property type="protein sequence ID" value="TDX51622.1"/>
    <property type="molecule type" value="Genomic_DNA"/>
</dbReference>
<reference evidence="1 2" key="1">
    <citation type="submission" date="2019-03" db="EMBL/GenBank/DDBJ databases">
        <title>Subsurface microbial communities from deep shales in Ohio and West Virginia, USA.</title>
        <authorList>
            <person name="Wrighton K."/>
        </authorList>
    </citation>
    <scope>NUCLEOTIDE SEQUENCE [LARGE SCALE GENOMIC DNA]</scope>
    <source>
        <strain evidence="1 2">MSL 6dP</strain>
    </source>
</reference>
<sequence>MRKIVIILCLFIVIVITNGVYADNNDIINKKLADAATNLFDDIKLYKGYVVKIEQNKVYINLGYPKVERGDKFTVIKEGEVLKDPITQNILGKIEMEVSEIRIDQVRKDYSRGENIDSFSKLQVEVGDKVIANKLRKLSILNLNKSDKFAKLSKKLLNYFESYLKTGQKIKLSKSDELKKLVEGLELKEELNQDDIDLIIDKLKLDFLMTFDISEVSNSILIYIQLYSKNPKAMVKEELITISKDNRLIKYYLNQSNKDQLRLIHQSEALDLLSSSLAVGDINNDSQAEIILNSKDSLKSFTYQTKNLIEGNTIDNYKRTKYDDYKLVIGDLRHNGRNEIFFEGFNQLFNLEWNGEKYENKLLEGFSRNRPKAIVKLNNKKYLITRDYRNKLKFNIWQDNKYKTDFELTVKNNEGYRVVLGDIDHDKEKEVVLTAYGGEGTYRIKVYDLSGSLEYTFPQNYNFPMAIVGESKELLLVSNSAQNTRIISFIWDGDNYVSKWKTKSFAGEIKDIIVCDIDNDNREEIIVLEVEDKKSRIYIYQRDFNKR</sequence>
<accession>A0A4R8GYM8</accession>
<dbReference type="InterPro" id="IPR028994">
    <property type="entry name" value="Integrin_alpha_N"/>
</dbReference>
<gene>
    <name evidence="1" type="ORF">C7959_11118</name>
</gene>
<keyword evidence="1" id="KW-0969">Cilium</keyword>
<dbReference type="SUPFAM" id="SSF69318">
    <property type="entry name" value="Integrin alpha N-terminal domain"/>
    <property type="match status" value="1"/>
</dbReference>
<dbReference type="RefSeq" id="WP_134116435.1">
    <property type="nucleotide sequence ID" value="NZ_SOEG01000011.1"/>
</dbReference>
<keyword evidence="1" id="KW-0282">Flagellum</keyword>
<keyword evidence="1" id="KW-0966">Cell projection</keyword>
<evidence type="ECO:0000313" key="2">
    <source>
        <dbReference type="Proteomes" id="UP000295832"/>
    </source>
</evidence>
<dbReference type="AlphaFoldDB" id="A0A4R8GYM8"/>
<dbReference type="STRING" id="926561.GCA_000379025_01249"/>
<keyword evidence="2" id="KW-1185">Reference proteome</keyword>
<organism evidence="1 2">
    <name type="scientific">Orenia marismortui</name>
    <dbReference type="NCBI Taxonomy" id="46469"/>
    <lineage>
        <taxon>Bacteria</taxon>
        <taxon>Bacillati</taxon>
        <taxon>Bacillota</taxon>
        <taxon>Clostridia</taxon>
        <taxon>Halanaerobiales</taxon>
        <taxon>Halobacteroidaceae</taxon>
        <taxon>Orenia</taxon>
    </lineage>
</organism>
<evidence type="ECO:0000313" key="1">
    <source>
        <dbReference type="EMBL" id="TDX51622.1"/>
    </source>
</evidence>